<feature type="compositionally biased region" description="Basic and acidic residues" evidence="1">
    <location>
        <begin position="194"/>
        <end position="205"/>
    </location>
</feature>
<feature type="region of interest" description="Disordered" evidence="1">
    <location>
        <begin position="1"/>
        <end position="46"/>
    </location>
</feature>
<dbReference type="GO" id="GO:0016192">
    <property type="term" value="P:vesicle-mediated transport"/>
    <property type="evidence" value="ECO:0007669"/>
    <property type="project" value="InterPro"/>
</dbReference>
<feature type="region of interest" description="Disordered" evidence="1">
    <location>
        <begin position="194"/>
        <end position="221"/>
    </location>
</feature>
<proteinExistence type="predicted"/>
<dbReference type="OrthoDB" id="421009at2759"/>
<name>A0A7I8VI91_9ANNE</name>
<dbReference type="InterPro" id="IPR021538">
    <property type="entry name" value="Syntaxin-5_N"/>
</dbReference>
<protein>
    <submittedName>
        <fullName evidence="3">DgyrCDS4703</fullName>
    </submittedName>
</protein>
<evidence type="ECO:0000313" key="3">
    <source>
        <dbReference type="EMBL" id="CAD5115757.1"/>
    </source>
</evidence>
<feature type="compositionally biased region" description="Polar residues" evidence="1">
    <location>
        <begin position="206"/>
        <end position="215"/>
    </location>
</feature>
<evidence type="ECO:0000259" key="2">
    <source>
        <dbReference type="PROSITE" id="PS50192"/>
    </source>
</evidence>
<dbReference type="InterPro" id="IPR010989">
    <property type="entry name" value="SNARE"/>
</dbReference>
<dbReference type="InterPro" id="IPR000727">
    <property type="entry name" value="T_SNARE_dom"/>
</dbReference>
<accession>A0A7I8VI91</accession>
<dbReference type="AlphaFoldDB" id="A0A7I8VI91"/>
<dbReference type="PROSITE" id="PS50192">
    <property type="entry name" value="T_SNARE"/>
    <property type="match status" value="1"/>
</dbReference>
<gene>
    <name evidence="3" type="ORF">DGYR_LOCUS4462</name>
</gene>
<feature type="compositionally biased region" description="Polar residues" evidence="1">
    <location>
        <begin position="8"/>
        <end position="27"/>
    </location>
</feature>
<keyword evidence="4" id="KW-1185">Reference proteome</keyword>
<comment type="caution">
    <text evidence="3">The sequence shown here is derived from an EMBL/GenBank/DDBJ whole genome shotgun (WGS) entry which is preliminary data.</text>
</comment>
<evidence type="ECO:0000313" key="4">
    <source>
        <dbReference type="Proteomes" id="UP000549394"/>
    </source>
</evidence>
<dbReference type="EMBL" id="CAJFCJ010000006">
    <property type="protein sequence ID" value="CAD5115757.1"/>
    <property type="molecule type" value="Genomic_DNA"/>
</dbReference>
<sequence length="302" mass="34654">MTSRRRTQTPASQNKENWPYQTPNYGQETGKGEFSSGKFGHNANETDSFRDRTREFQSVARSIFSRKFNGHVQPLQSANNLLQRSQFMMAASKIGGNLAYSTDKLEKLTFLVNNESLYEDYSEEIRKLTSIIQKDITQLNSEIEYLQRISAESRQGGKHKQMHTSTIVIILQSRLARMSGELKNILKIRTEKIKERQAKEQHSNRSIDSNPSRNSVQDKKSAYVMRDEAVSDNGQVNIDMGNSPSLSPYNNTMEQQAQAYMRANQERSDDMVKVEQAIVDIGGIYERLALMIHEQEEMVQRL</sequence>
<dbReference type="GO" id="GO:0016020">
    <property type="term" value="C:membrane"/>
    <property type="evidence" value="ECO:0007669"/>
    <property type="project" value="InterPro"/>
</dbReference>
<dbReference type="Gene3D" id="1.20.58.70">
    <property type="match status" value="1"/>
</dbReference>
<feature type="domain" description="T-SNARE coiled-coil homology" evidence="2">
    <location>
        <begin position="261"/>
        <end position="302"/>
    </location>
</feature>
<dbReference type="Proteomes" id="UP000549394">
    <property type="component" value="Unassembled WGS sequence"/>
</dbReference>
<organism evidence="3 4">
    <name type="scientific">Dimorphilus gyrociliatus</name>
    <dbReference type="NCBI Taxonomy" id="2664684"/>
    <lineage>
        <taxon>Eukaryota</taxon>
        <taxon>Metazoa</taxon>
        <taxon>Spiralia</taxon>
        <taxon>Lophotrochozoa</taxon>
        <taxon>Annelida</taxon>
        <taxon>Polychaeta</taxon>
        <taxon>Polychaeta incertae sedis</taxon>
        <taxon>Dinophilidae</taxon>
        <taxon>Dimorphilus</taxon>
    </lineage>
</organism>
<dbReference type="Pfam" id="PF11416">
    <property type="entry name" value="Syntaxin-5_N"/>
    <property type="match status" value="1"/>
</dbReference>
<evidence type="ECO:0000256" key="1">
    <source>
        <dbReference type="SAM" id="MobiDB-lite"/>
    </source>
</evidence>
<dbReference type="SUPFAM" id="SSF47661">
    <property type="entry name" value="t-snare proteins"/>
    <property type="match status" value="1"/>
</dbReference>
<reference evidence="3 4" key="1">
    <citation type="submission" date="2020-08" db="EMBL/GenBank/DDBJ databases">
        <authorList>
            <person name="Hejnol A."/>
        </authorList>
    </citation>
    <scope>NUCLEOTIDE SEQUENCE [LARGE SCALE GENOMIC DNA]</scope>
</reference>